<name>A0A177B2F1_9BILA</name>
<comment type="caution">
    <text evidence="1">The sequence shown here is derived from an EMBL/GenBank/DDBJ whole genome shotgun (WGS) entry which is preliminary data.</text>
</comment>
<dbReference type="Proteomes" id="UP000078046">
    <property type="component" value="Unassembled WGS sequence"/>
</dbReference>
<sequence length="71" mass="8270">MLVNGLKIKLRFCQFDSKRCSWKPPCFLGQKNIEMIDGGGFRGLNELTKKVAYLKPNPDMFDLLKVLQHWI</sequence>
<dbReference type="AlphaFoldDB" id="A0A177B2F1"/>
<proteinExistence type="predicted"/>
<reference evidence="1 2" key="1">
    <citation type="submission" date="2016-04" db="EMBL/GenBank/DDBJ databases">
        <title>The genome of Intoshia linei affirms orthonectids as highly simplified spiralians.</title>
        <authorList>
            <person name="Mikhailov K.V."/>
            <person name="Slusarev G.S."/>
            <person name="Nikitin M.A."/>
            <person name="Logacheva M.D."/>
            <person name="Penin A."/>
            <person name="Aleoshin V."/>
            <person name="Panchin Y.V."/>
        </authorList>
    </citation>
    <scope>NUCLEOTIDE SEQUENCE [LARGE SCALE GENOMIC DNA]</scope>
    <source>
        <strain evidence="1">Intl2013</strain>
        <tissue evidence="1">Whole animal</tissue>
    </source>
</reference>
<organism evidence="1 2">
    <name type="scientific">Intoshia linei</name>
    <dbReference type="NCBI Taxonomy" id="1819745"/>
    <lineage>
        <taxon>Eukaryota</taxon>
        <taxon>Metazoa</taxon>
        <taxon>Spiralia</taxon>
        <taxon>Lophotrochozoa</taxon>
        <taxon>Mesozoa</taxon>
        <taxon>Orthonectida</taxon>
        <taxon>Rhopaluridae</taxon>
        <taxon>Intoshia</taxon>
    </lineage>
</organism>
<gene>
    <name evidence="1" type="ORF">A3Q56_03801</name>
</gene>
<protein>
    <submittedName>
        <fullName evidence="1">Uncharacterized protein</fullName>
    </submittedName>
</protein>
<accession>A0A177B2F1</accession>
<evidence type="ECO:0000313" key="1">
    <source>
        <dbReference type="EMBL" id="OAF68448.1"/>
    </source>
</evidence>
<dbReference type="EMBL" id="LWCA01000444">
    <property type="protein sequence ID" value="OAF68448.1"/>
    <property type="molecule type" value="Genomic_DNA"/>
</dbReference>
<keyword evidence="2" id="KW-1185">Reference proteome</keyword>
<evidence type="ECO:0000313" key="2">
    <source>
        <dbReference type="Proteomes" id="UP000078046"/>
    </source>
</evidence>